<evidence type="ECO:0000256" key="2">
    <source>
        <dbReference type="ARBA" id="ARBA00005351"/>
    </source>
</evidence>
<feature type="region of interest" description="Disordered" evidence="5">
    <location>
        <begin position="296"/>
        <end position="316"/>
    </location>
</feature>
<comment type="subcellular location">
    <subcellularLocation>
        <location evidence="1">Cytoplasm</location>
        <location evidence="1">Cytosol</location>
    </subcellularLocation>
</comment>
<dbReference type="AlphaFoldDB" id="A0A6F9DCU3"/>
<proteinExistence type="evidence at transcript level"/>
<evidence type="ECO:0000256" key="1">
    <source>
        <dbReference type="ARBA" id="ARBA00004514"/>
    </source>
</evidence>
<name>A0A6F9DCU3_9ASCI</name>
<dbReference type="Gene3D" id="1.25.40.10">
    <property type="entry name" value="Tetratricopeptide repeat domain"/>
    <property type="match status" value="1"/>
</dbReference>
<feature type="compositionally biased region" description="Polar residues" evidence="5">
    <location>
        <begin position="305"/>
        <end position="316"/>
    </location>
</feature>
<reference evidence="6" key="1">
    <citation type="submission" date="2020-04" db="EMBL/GenBank/DDBJ databases">
        <authorList>
            <person name="Neveu A P."/>
        </authorList>
    </citation>
    <scope>NUCLEOTIDE SEQUENCE</scope>
    <source>
        <tissue evidence="6">Whole embryo</tissue>
    </source>
</reference>
<dbReference type="PANTHER" id="PTHR12875:SF0">
    <property type="entry name" value="GOLGI TO ER TRAFFIC PROTEIN 4 HOMOLOG"/>
    <property type="match status" value="1"/>
</dbReference>
<dbReference type="EMBL" id="LR785412">
    <property type="protein sequence ID" value="CAB3248797.1"/>
    <property type="molecule type" value="mRNA"/>
</dbReference>
<dbReference type="GO" id="GO:0071818">
    <property type="term" value="C:BAT3 complex"/>
    <property type="evidence" value="ECO:0007669"/>
    <property type="project" value="TreeGrafter"/>
</dbReference>
<keyword evidence="4" id="KW-0963">Cytoplasm</keyword>
<evidence type="ECO:0000256" key="3">
    <source>
        <dbReference type="ARBA" id="ARBA00022448"/>
    </source>
</evidence>
<dbReference type="InterPro" id="IPR007317">
    <property type="entry name" value="GET4"/>
</dbReference>
<protein>
    <submittedName>
        <fullName evidence="6">Golgi to ER traffic protein 4 homolog</fullName>
    </submittedName>
</protein>
<dbReference type="GO" id="GO:0045048">
    <property type="term" value="P:protein insertion into ER membrane"/>
    <property type="evidence" value="ECO:0007669"/>
    <property type="project" value="InterPro"/>
</dbReference>
<organism evidence="6">
    <name type="scientific">Phallusia mammillata</name>
    <dbReference type="NCBI Taxonomy" id="59560"/>
    <lineage>
        <taxon>Eukaryota</taxon>
        <taxon>Metazoa</taxon>
        <taxon>Chordata</taxon>
        <taxon>Tunicata</taxon>
        <taxon>Ascidiacea</taxon>
        <taxon>Phlebobranchia</taxon>
        <taxon>Ascidiidae</taxon>
        <taxon>Phallusia</taxon>
    </lineage>
</organism>
<dbReference type="Pfam" id="PF04190">
    <property type="entry name" value="GET4"/>
    <property type="match status" value="1"/>
</dbReference>
<evidence type="ECO:0000256" key="4">
    <source>
        <dbReference type="ARBA" id="ARBA00022490"/>
    </source>
</evidence>
<comment type="similarity">
    <text evidence="2">Belongs to the GET4 family.</text>
</comment>
<keyword evidence="3" id="KW-0813">Transport</keyword>
<dbReference type="FunFam" id="1.25.40.10:FF:000060">
    <property type="entry name" value="Golgi to ER traffic protein 4 homolog"/>
    <property type="match status" value="1"/>
</dbReference>
<dbReference type="PANTHER" id="PTHR12875">
    <property type="entry name" value="GOLGI TO ER TRAFFIC PROTEIN 4 HOMOLOG"/>
    <property type="match status" value="1"/>
</dbReference>
<gene>
    <name evidence="6" type="primary">Get4</name>
</gene>
<accession>A0A6F9DCU3</accession>
<evidence type="ECO:0000313" key="6">
    <source>
        <dbReference type="EMBL" id="CAB3248797.1"/>
    </source>
</evidence>
<sequence>MSITGGAIKRIEEKLKKSKEAENFYETHQLYTTLYYRYNSKKCFQEARNLVSSGALYLFEKGQPGSAAHLSLLYVESLEKHVNEVQNADVEIIRKIQENMPSTLSELEAFTSRIIVWSSTCVSTPKTGNKEIREIFATNYWKRNMFDEARQHFLYSDAGKEFGIMLQEFAHAHGLPGEVDMFITQAVLQLLCIQRAQAANDCFHSYVKHHPQALSGPPYKYPLMNFVFFLLVAVKDGRVVVFEILCDKYQVVLQRDLLYVEYLEKIAQHYFGVAPSSKKGKGGFLDNFMQTLFDDESEKPADVSSPVTSMTVEDLD</sequence>
<dbReference type="InterPro" id="IPR011990">
    <property type="entry name" value="TPR-like_helical_dom_sf"/>
</dbReference>
<evidence type="ECO:0000256" key="5">
    <source>
        <dbReference type="SAM" id="MobiDB-lite"/>
    </source>
</evidence>